<evidence type="ECO:0000313" key="2">
    <source>
        <dbReference type="EMBL" id="MFD2629769.1"/>
    </source>
</evidence>
<feature type="transmembrane region" description="Helical" evidence="1">
    <location>
        <begin position="45"/>
        <end position="63"/>
    </location>
</feature>
<keyword evidence="1" id="KW-1133">Transmembrane helix</keyword>
<dbReference type="EMBL" id="JBHUMX010000040">
    <property type="protein sequence ID" value="MFD2629769.1"/>
    <property type="molecule type" value="Genomic_DNA"/>
</dbReference>
<dbReference type="RefSeq" id="WP_379562558.1">
    <property type="nucleotide sequence ID" value="NZ_JBHUMX010000040.1"/>
</dbReference>
<keyword evidence="1" id="KW-0812">Transmembrane</keyword>
<accession>A0ABW5Q288</accession>
<evidence type="ECO:0008006" key="4">
    <source>
        <dbReference type="Google" id="ProtNLM"/>
    </source>
</evidence>
<gene>
    <name evidence="2" type="ORF">ACFSUN_13360</name>
</gene>
<organism evidence="2 3">
    <name type="scientific">Oceanobacillus kapialis</name>
    <dbReference type="NCBI Taxonomy" id="481353"/>
    <lineage>
        <taxon>Bacteria</taxon>
        <taxon>Bacillati</taxon>
        <taxon>Bacillota</taxon>
        <taxon>Bacilli</taxon>
        <taxon>Bacillales</taxon>
        <taxon>Bacillaceae</taxon>
        <taxon>Oceanobacillus</taxon>
    </lineage>
</organism>
<evidence type="ECO:0000313" key="3">
    <source>
        <dbReference type="Proteomes" id="UP001597451"/>
    </source>
</evidence>
<comment type="caution">
    <text evidence="2">The sequence shown here is derived from an EMBL/GenBank/DDBJ whole genome shotgun (WGS) entry which is preliminary data.</text>
</comment>
<name>A0ABW5Q288_9BACI</name>
<dbReference type="Proteomes" id="UP001597451">
    <property type="component" value="Unassembled WGS sequence"/>
</dbReference>
<reference evidence="3" key="1">
    <citation type="journal article" date="2019" name="Int. J. Syst. Evol. Microbiol.">
        <title>The Global Catalogue of Microorganisms (GCM) 10K type strain sequencing project: providing services to taxonomists for standard genome sequencing and annotation.</title>
        <authorList>
            <consortium name="The Broad Institute Genomics Platform"/>
            <consortium name="The Broad Institute Genome Sequencing Center for Infectious Disease"/>
            <person name="Wu L."/>
            <person name="Ma J."/>
        </authorList>
    </citation>
    <scope>NUCLEOTIDE SEQUENCE [LARGE SCALE GENOMIC DNA]</scope>
    <source>
        <strain evidence="3">TISTR 1858</strain>
    </source>
</reference>
<sequence length="149" mass="17599">MRFPFADISLWRKRSKAGIGSTLAGVIALLFQAYRGFPLHDTLDYTYLIVSFLPILIGVLQYINNVAMLRRDYIIMDEDEISIYRAFFLPRKKIPLENIERYIPVSTLIILRLKDGREHQFNTDWLSKESIREIRVFLSEVTEKKRHYG</sequence>
<protein>
    <recommendedName>
        <fullName evidence="4">DUF304 domain-containing protein</fullName>
    </recommendedName>
</protein>
<evidence type="ECO:0000256" key="1">
    <source>
        <dbReference type="SAM" id="Phobius"/>
    </source>
</evidence>
<keyword evidence="1" id="KW-0472">Membrane</keyword>
<keyword evidence="3" id="KW-1185">Reference proteome</keyword>
<proteinExistence type="predicted"/>